<evidence type="ECO:0000313" key="2">
    <source>
        <dbReference type="EMBL" id="MBB4287793.1"/>
    </source>
</evidence>
<gene>
    <name evidence="2" type="ORF">GGD88_003550</name>
</gene>
<evidence type="ECO:0000313" key="3">
    <source>
        <dbReference type="Proteomes" id="UP000555728"/>
    </source>
</evidence>
<proteinExistence type="predicted"/>
<feature type="domain" description="Bacteriophage Mu GpT" evidence="1">
    <location>
        <begin position="8"/>
        <end position="297"/>
    </location>
</feature>
<accession>A0A7W6S2P5</accession>
<evidence type="ECO:0000259" key="1">
    <source>
        <dbReference type="Pfam" id="PF10124"/>
    </source>
</evidence>
<organism evidence="2 3">
    <name type="scientific">Roseospira goensis</name>
    <dbReference type="NCBI Taxonomy" id="391922"/>
    <lineage>
        <taxon>Bacteria</taxon>
        <taxon>Pseudomonadati</taxon>
        <taxon>Pseudomonadota</taxon>
        <taxon>Alphaproteobacteria</taxon>
        <taxon>Rhodospirillales</taxon>
        <taxon>Rhodospirillaceae</taxon>
        <taxon>Roseospira</taxon>
    </lineage>
</organism>
<dbReference type="RefSeq" id="WP_184437888.1">
    <property type="nucleotide sequence ID" value="NZ_JACIGI010000052.1"/>
</dbReference>
<dbReference type="AlphaFoldDB" id="A0A7W6S2P5"/>
<keyword evidence="3" id="KW-1185">Reference proteome</keyword>
<dbReference type="EMBL" id="JACIGI010000052">
    <property type="protein sequence ID" value="MBB4287793.1"/>
    <property type="molecule type" value="Genomic_DNA"/>
</dbReference>
<comment type="caution">
    <text evidence="2">The sequence shown here is derived from an EMBL/GenBank/DDBJ whole genome shotgun (WGS) entry which is preliminary data.</text>
</comment>
<name>A0A7W6S2P5_9PROT</name>
<dbReference type="Pfam" id="PF10124">
    <property type="entry name" value="Mu-like_gpT"/>
    <property type="match status" value="1"/>
</dbReference>
<dbReference type="InterPro" id="IPR018774">
    <property type="entry name" value="Phage_Mu_GpT"/>
</dbReference>
<sequence length="298" mass="33060">MIINKGTLTALGTGFKTHFQTGLGMHEPQYKPFVTEVTSTTSKEEYGWLGKMPRMREWIGDRVLHGLALHGYTIRNRKFELTVEVSRDDIDDDNLGVYGPMFQEMGESTAAHPNELVFGLLKAGLTTKCYDGQYFFDADHPVIGADGVTIESQSNLQAGAGTPWYLMALNRAIKPVLFQKRRDYQFRSLTDLDSERVFMTDHFVYGTDARLNVGFSLWQLAYASQGDLDATNFNAAYAAMMGRTGDHGRPLGIVPTHLVVPPSLREAAQEIVGVERLANGATNPNRGLVQVVVVPWLA</sequence>
<protein>
    <submittedName>
        <fullName evidence="2">Phage major head subunit gpT-like protein</fullName>
    </submittedName>
</protein>
<reference evidence="2 3" key="1">
    <citation type="submission" date="2020-08" db="EMBL/GenBank/DDBJ databases">
        <title>Genome sequencing of Purple Non-Sulfur Bacteria from various extreme environments.</title>
        <authorList>
            <person name="Mayer M."/>
        </authorList>
    </citation>
    <scope>NUCLEOTIDE SEQUENCE [LARGE SCALE GENOMIC DNA]</scope>
    <source>
        <strain evidence="2 3">JA135</strain>
    </source>
</reference>
<dbReference type="Proteomes" id="UP000555728">
    <property type="component" value="Unassembled WGS sequence"/>
</dbReference>